<dbReference type="InterPro" id="IPR015018">
    <property type="entry name" value="DUF1905"/>
</dbReference>
<protein>
    <submittedName>
        <fullName evidence="1">DUF1905 domain-containing protein</fullName>
    </submittedName>
</protein>
<dbReference type="Proteomes" id="UP000622475">
    <property type="component" value="Unassembled WGS sequence"/>
</dbReference>
<comment type="caution">
    <text evidence="1">The sequence shown here is derived from an EMBL/GenBank/DDBJ whole genome shotgun (WGS) entry which is preliminary data.</text>
</comment>
<dbReference type="EMBL" id="JADFFL010000012">
    <property type="protein sequence ID" value="MBE9664506.1"/>
    <property type="molecule type" value="Genomic_DNA"/>
</dbReference>
<proteinExistence type="predicted"/>
<gene>
    <name evidence="1" type="ORF">IRJ16_21680</name>
</gene>
<accession>A0A929PYP9</accession>
<reference evidence="1" key="1">
    <citation type="submission" date="2020-10" db="EMBL/GenBank/DDBJ databases">
        <title>Mucilaginibacter mali sp. nov., isolated from rhizosphere soil of apple orchard.</title>
        <authorList>
            <person name="Lee J.-S."/>
            <person name="Kim H.S."/>
            <person name="Kim J.-S."/>
        </authorList>
    </citation>
    <scope>NUCLEOTIDE SEQUENCE</scope>
    <source>
        <strain evidence="1">KCTC 22746</strain>
    </source>
</reference>
<organism evidence="1 2">
    <name type="scientific">Mucilaginibacter myungsuensis</name>
    <dbReference type="NCBI Taxonomy" id="649104"/>
    <lineage>
        <taxon>Bacteria</taxon>
        <taxon>Pseudomonadati</taxon>
        <taxon>Bacteroidota</taxon>
        <taxon>Sphingobacteriia</taxon>
        <taxon>Sphingobacteriales</taxon>
        <taxon>Sphingobacteriaceae</taxon>
        <taxon>Mucilaginibacter</taxon>
    </lineage>
</organism>
<dbReference type="AlphaFoldDB" id="A0A929PYP9"/>
<sequence length="93" mass="10244">MSKLDIRLTLTMQKIPVKGGWTYVSWPGSKEFFGTGGYVKVAGTVDGHPFQSSFMPMGDGTQLLPIKTEIRKAIGKDVGDSVELHLQECLSWL</sequence>
<dbReference type="RefSeq" id="WP_194113877.1">
    <property type="nucleotide sequence ID" value="NZ_JADFFL010000012.1"/>
</dbReference>
<evidence type="ECO:0000313" key="1">
    <source>
        <dbReference type="EMBL" id="MBE9664506.1"/>
    </source>
</evidence>
<dbReference type="InterPro" id="IPR037079">
    <property type="entry name" value="AF2212/PG0164-like_sf"/>
</dbReference>
<keyword evidence="2" id="KW-1185">Reference proteome</keyword>
<dbReference type="SUPFAM" id="SSF141694">
    <property type="entry name" value="AF2212/PG0164-like"/>
    <property type="match status" value="1"/>
</dbReference>
<name>A0A929PYP9_9SPHI</name>
<dbReference type="Pfam" id="PF08922">
    <property type="entry name" value="DUF1905"/>
    <property type="match status" value="1"/>
</dbReference>
<evidence type="ECO:0000313" key="2">
    <source>
        <dbReference type="Proteomes" id="UP000622475"/>
    </source>
</evidence>
<dbReference type="Gene3D" id="2.40.30.100">
    <property type="entry name" value="AF2212/PG0164-like"/>
    <property type="match status" value="1"/>
</dbReference>